<dbReference type="SUPFAM" id="SSF47413">
    <property type="entry name" value="lambda repressor-like DNA-binding domains"/>
    <property type="match status" value="1"/>
</dbReference>
<reference evidence="2 3" key="1">
    <citation type="submission" date="2023-09" db="EMBL/GenBank/DDBJ databases">
        <authorList>
            <person name="Rey-Velasco X."/>
        </authorList>
    </citation>
    <scope>NUCLEOTIDE SEQUENCE [LARGE SCALE GENOMIC DNA]</scope>
    <source>
        <strain evidence="2 3">P385</strain>
    </source>
</reference>
<dbReference type="SMART" id="SM00530">
    <property type="entry name" value="HTH_XRE"/>
    <property type="match status" value="1"/>
</dbReference>
<gene>
    <name evidence="2" type="ORF">RM531_15805</name>
</gene>
<sequence>MCGFVRGGVMVSRDTDQIDNETVAGAVREALARRRLSRQAVAEMARVSLSTLEKALAGTRPFTLATVIRLEEALGTRLREVGNGNASSPVDAGPTLADDSLGAYSRQAVRWIEGAYLTLRPSFSEPDGIYSYVTTIRWIDDAGHLGYAESKRTDADFEQVGQVSMPHLSGHIYLVTNEGGQYRMMMLGRPTVQGTLYGVLSTLEVGQGSQLVPSVGPVVLMRLDRITDPEFGLIAPGKSAHRRYRTVLDEATAQDFVRIHR</sequence>
<dbReference type="Gene3D" id="1.10.260.40">
    <property type="entry name" value="lambda repressor-like DNA-binding domains"/>
    <property type="match status" value="1"/>
</dbReference>
<dbReference type="InterPro" id="IPR010982">
    <property type="entry name" value="Lambda_DNA-bd_dom_sf"/>
</dbReference>
<comment type="caution">
    <text evidence="2">The sequence shown here is derived from an EMBL/GenBank/DDBJ whole genome shotgun (WGS) entry which is preliminary data.</text>
</comment>
<dbReference type="PROSITE" id="PS50943">
    <property type="entry name" value="HTH_CROC1"/>
    <property type="match status" value="1"/>
</dbReference>
<feature type="domain" description="HTH cro/C1-type" evidence="1">
    <location>
        <begin position="27"/>
        <end position="81"/>
    </location>
</feature>
<name>A0ABU3BDY1_9GAMM</name>
<dbReference type="InterPro" id="IPR001387">
    <property type="entry name" value="Cro/C1-type_HTH"/>
</dbReference>
<dbReference type="RefSeq" id="WP_311660673.1">
    <property type="nucleotide sequence ID" value="NZ_JAVRHY010000027.1"/>
</dbReference>
<evidence type="ECO:0000259" key="1">
    <source>
        <dbReference type="PROSITE" id="PS50943"/>
    </source>
</evidence>
<accession>A0ABU3BDY1</accession>
<keyword evidence="3" id="KW-1185">Reference proteome</keyword>
<organism evidence="2 3">
    <name type="scientific">Spectribacter acetivorans</name>
    <dbReference type="NCBI Taxonomy" id="3075603"/>
    <lineage>
        <taxon>Bacteria</taxon>
        <taxon>Pseudomonadati</taxon>
        <taxon>Pseudomonadota</taxon>
        <taxon>Gammaproteobacteria</taxon>
        <taxon>Salinisphaerales</taxon>
        <taxon>Salinisphaeraceae</taxon>
        <taxon>Spectribacter</taxon>
    </lineage>
</organism>
<dbReference type="CDD" id="cd00093">
    <property type="entry name" value="HTH_XRE"/>
    <property type="match status" value="1"/>
</dbReference>
<evidence type="ECO:0000313" key="2">
    <source>
        <dbReference type="EMBL" id="MDT0619933.1"/>
    </source>
</evidence>
<dbReference type="Proteomes" id="UP001259982">
    <property type="component" value="Unassembled WGS sequence"/>
</dbReference>
<dbReference type="EMBL" id="JAVRHY010000027">
    <property type="protein sequence ID" value="MDT0619933.1"/>
    <property type="molecule type" value="Genomic_DNA"/>
</dbReference>
<dbReference type="Pfam" id="PF01381">
    <property type="entry name" value="HTH_3"/>
    <property type="match status" value="1"/>
</dbReference>
<protein>
    <submittedName>
        <fullName evidence="2">Helix-turn-helix transcriptional regulator</fullName>
    </submittedName>
</protein>
<proteinExistence type="predicted"/>
<evidence type="ECO:0000313" key="3">
    <source>
        <dbReference type="Proteomes" id="UP001259982"/>
    </source>
</evidence>